<feature type="domain" description="Pyridine nucleotide-disulphide oxidoreductase dimerisation" evidence="17">
    <location>
        <begin position="336"/>
        <end position="446"/>
    </location>
</feature>
<dbReference type="InterPro" id="IPR016156">
    <property type="entry name" value="FAD/NAD-linked_Rdtase_dimer_sf"/>
</dbReference>
<dbReference type="InterPro" id="IPR006258">
    <property type="entry name" value="Lipoamide_DH"/>
</dbReference>
<evidence type="ECO:0000256" key="8">
    <source>
        <dbReference type="ARBA" id="ARBA00023002"/>
    </source>
</evidence>
<dbReference type="Gene3D" id="3.50.50.60">
    <property type="entry name" value="FAD/NAD(P)-binding domain"/>
    <property type="match status" value="2"/>
</dbReference>
<evidence type="ECO:0000256" key="2">
    <source>
        <dbReference type="ARBA" id="ARBA00007532"/>
    </source>
</evidence>
<keyword evidence="14" id="KW-0547">Nucleotide-binding</keyword>
<evidence type="ECO:0000256" key="7">
    <source>
        <dbReference type="ARBA" id="ARBA00022827"/>
    </source>
</evidence>
<dbReference type="PIRSF" id="PIRSF000350">
    <property type="entry name" value="Mercury_reductase_MerA"/>
    <property type="match status" value="1"/>
</dbReference>
<dbReference type="KEGG" id="whj:H9Q79_05315"/>
<dbReference type="GO" id="GO:0004148">
    <property type="term" value="F:dihydrolipoyl dehydrogenase (NADH) activity"/>
    <property type="evidence" value="ECO:0007669"/>
    <property type="project" value="UniProtKB-EC"/>
</dbReference>
<evidence type="ECO:0000259" key="17">
    <source>
        <dbReference type="Pfam" id="PF02852"/>
    </source>
</evidence>
<dbReference type="InterPro" id="IPR012999">
    <property type="entry name" value="Pyr_OxRdtase_I_AS"/>
</dbReference>
<evidence type="ECO:0000256" key="11">
    <source>
        <dbReference type="ARBA" id="ARBA00023284"/>
    </source>
</evidence>
<evidence type="ECO:0000256" key="10">
    <source>
        <dbReference type="ARBA" id="ARBA00023157"/>
    </source>
</evidence>
<dbReference type="InterPro" id="IPR004099">
    <property type="entry name" value="Pyr_nucl-diS_OxRdtase_dimer"/>
</dbReference>
<comment type="subcellular location">
    <subcellularLocation>
        <location evidence="1">Cytoplasm</location>
    </subcellularLocation>
</comment>
<dbReference type="InterPro" id="IPR036188">
    <property type="entry name" value="FAD/NAD-bd_sf"/>
</dbReference>
<comment type="catalytic activity">
    <reaction evidence="12 16">
        <text>N(6)-[(R)-dihydrolipoyl]-L-lysyl-[protein] + NAD(+) = N(6)-[(R)-lipoyl]-L-lysyl-[protein] + NADH + H(+)</text>
        <dbReference type="Rhea" id="RHEA:15045"/>
        <dbReference type="Rhea" id="RHEA-COMP:10474"/>
        <dbReference type="Rhea" id="RHEA-COMP:10475"/>
        <dbReference type="ChEBI" id="CHEBI:15378"/>
        <dbReference type="ChEBI" id="CHEBI:57540"/>
        <dbReference type="ChEBI" id="CHEBI:57945"/>
        <dbReference type="ChEBI" id="CHEBI:83099"/>
        <dbReference type="ChEBI" id="CHEBI:83100"/>
        <dbReference type="EC" id="1.8.1.4"/>
    </reaction>
</comment>
<evidence type="ECO:0000256" key="13">
    <source>
        <dbReference type="PIRSR" id="PIRSR000350-2"/>
    </source>
</evidence>
<feature type="binding site" evidence="14">
    <location>
        <position position="302"/>
    </location>
    <ligand>
        <name>FAD</name>
        <dbReference type="ChEBI" id="CHEBI:57692"/>
    </ligand>
</feature>
<comment type="similarity">
    <text evidence="2 16">Belongs to the class-I pyridine nucleotide-disulfide oxidoreductase family.</text>
</comment>
<evidence type="ECO:0000313" key="19">
    <source>
        <dbReference type="EMBL" id="QNM09709.1"/>
    </source>
</evidence>
<feature type="binding site" evidence="14">
    <location>
        <begin position="308"/>
        <end position="311"/>
    </location>
    <ligand>
        <name>FAD</name>
        <dbReference type="ChEBI" id="CHEBI:57692"/>
    </ligand>
</feature>
<feature type="binding site" evidence="14">
    <location>
        <position position="198"/>
    </location>
    <ligand>
        <name>NAD(+)</name>
        <dbReference type="ChEBI" id="CHEBI:57540"/>
    </ligand>
</feature>
<comment type="miscellaneous">
    <text evidence="16">The active site is a redox-active disulfide bond.</text>
</comment>
<evidence type="ECO:0000313" key="20">
    <source>
        <dbReference type="Proteomes" id="UP000515860"/>
    </source>
</evidence>
<dbReference type="GO" id="GO:0006103">
    <property type="term" value="P:2-oxoglutarate metabolic process"/>
    <property type="evidence" value="ECO:0007669"/>
    <property type="project" value="TreeGrafter"/>
</dbReference>
<dbReference type="GO" id="GO:0050660">
    <property type="term" value="F:flavin adenine dinucleotide binding"/>
    <property type="evidence" value="ECO:0007669"/>
    <property type="project" value="InterPro"/>
</dbReference>
<dbReference type="PANTHER" id="PTHR22912:SF217">
    <property type="entry name" value="DIHYDROLIPOYL DEHYDROGENASE"/>
    <property type="match status" value="1"/>
</dbReference>
<keyword evidence="5" id="KW-0963">Cytoplasm</keyword>
<dbReference type="EC" id="1.8.1.4" evidence="3 16"/>
<keyword evidence="7 14" id="KW-0274">FAD</keyword>
<accession>A0A7G9GFX7</accession>
<dbReference type="NCBIfam" id="TIGR01350">
    <property type="entry name" value="lipoamide_DH"/>
    <property type="match status" value="1"/>
</dbReference>
<name>A0A7G9GFX7_9FIRM</name>
<reference evidence="19 20" key="1">
    <citation type="submission" date="2020-08" db="EMBL/GenBank/DDBJ databases">
        <authorList>
            <person name="Liu C."/>
            <person name="Sun Q."/>
        </authorList>
    </citation>
    <scope>NUCLEOTIDE SEQUENCE [LARGE SCALE GENOMIC DNA]</scope>
    <source>
        <strain evidence="19 20">NSJ-29</strain>
    </source>
</reference>
<dbReference type="RefSeq" id="WP_249329343.1">
    <property type="nucleotide sequence ID" value="NZ_CP060635.1"/>
</dbReference>
<keyword evidence="9 14" id="KW-0520">NAD</keyword>
<dbReference type="Proteomes" id="UP000515860">
    <property type="component" value="Chromosome"/>
</dbReference>
<dbReference type="FunFam" id="3.30.390.30:FF:000001">
    <property type="entry name" value="Dihydrolipoyl dehydrogenase"/>
    <property type="match status" value="1"/>
</dbReference>
<evidence type="ECO:0000256" key="1">
    <source>
        <dbReference type="ARBA" id="ARBA00004496"/>
    </source>
</evidence>
<dbReference type="SUPFAM" id="SSF51905">
    <property type="entry name" value="FAD/NAD(P)-binding domain"/>
    <property type="match status" value="1"/>
</dbReference>
<dbReference type="Pfam" id="PF02852">
    <property type="entry name" value="Pyr_redox_dim"/>
    <property type="match status" value="1"/>
</dbReference>
<dbReference type="PANTHER" id="PTHR22912">
    <property type="entry name" value="DISULFIDE OXIDOREDUCTASE"/>
    <property type="match status" value="1"/>
</dbReference>
<dbReference type="SUPFAM" id="SSF55424">
    <property type="entry name" value="FAD/NAD-linked reductases, dimerisation (C-terminal) domain"/>
    <property type="match status" value="1"/>
</dbReference>
<evidence type="ECO:0000256" key="12">
    <source>
        <dbReference type="ARBA" id="ARBA00049187"/>
    </source>
</evidence>
<evidence type="ECO:0000256" key="4">
    <source>
        <dbReference type="ARBA" id="ARBA00016961"/>
    </source>
</evidence>
<gene>
    <name evidence="19" type="primary">lpdA</name>
    <name evidence="19" type="ORF">H9Q79_05315</name>
</gene>
<dbReference type="InterPro" id="IPR023753">
    <property type="entry name" value="FAD/NAD-binding_dom"/>
</dbReference>
<feature type="disulfide bond" description="Redox-active" evidence="15">
    <location>
        <begin position="41"/>
        <end position="46"/>
    </location>
</feature>
<comment type="cofactor">
    <cofactor evidence="14 16">
        <name>FAD</name>
        <dbReference type="ChEBI" id="CHEBI:57692"/>
    </cofactor>
    <text evidence="14 16">Binds 1 FAD per subunit.</text>
</comment>
<dbReference type="Pfam" id="PF07992">
    <property type="entry name" value="Pyr_redox_2"/>
    <property type="match status" value="1"/>
</dbReference>
<evidence type="ECO:0000256" key="6">
    <source>
        <dbReference type="ARBA" id="ARBA00022630"/>
    </source>
</evidence>
<proteinExistence type="inferred from homology"/>
<keyword evidence="6 16" id="KW-0285">Flavoprotein</keyword>
<feature type="binding site" evidence="14">
    <location>
        <begin position="175"/>
        <end position="182"/>
    </location>
    <ligand>
        <name>NAD(+)</name>
        <dbReference type="ChEBI" id="CHEBI:57540"/>
    </ligand>
</feature>
<evidence type="ECO:0000256" key="16">
    <source>
        <dbReference type="RuleBase" id="RU003692"/>
    </source>
</evidence>
<evidence type="ECO:0000259" key="18">
    <source>
        <dbReference type="Pfam" id="PF07992"/>
    </source>
</evidence>
<sequence>MKQYDIAVIGGGPAGYIAAIKGAQLGAEVILFEKDVLGGTCLNRGCIPTKTYLKGAEAIHQIRSASGYGIMNDSNITVDMKKAVLHKNSVVKQLTQGVGGLLKSNRVRVVYGEAQMAGENTITCGGEVYSANSIILCGGSKTHRIPIPGIDDGNVLTSDEILDLQEVPEKLAIIGGGVIGCEMAAVFSHYGSSVTVIEAESRILPQMDAELSEALSDSFRKQKVEILTSHAVEKITRSGSRSVICCAGGKAVEADKILLSIGRVSDLNCLGALKDRISQERGKVIVDEYMKTNIPNIYAAGDINGKSMLAHSAFKMGEAAAENAMGGHVKCSLKYVPGCVYTLPECAGAGLTEEAACEKYGSENISVGKFPFSANGRALASGAPEGFVKVIAEKRYGELLGVHIFGTDAAEMIAEAVSLMTAEIPADEIAGMIHAHPTYSEAFMEACADSAGRCMHLPARGK</sequence>
<dbReference type="PRINTS" id="PR00368">
    <property type="entry name" value="FADPNR"/>
</dbReference>
<dbReference type="InterPro" id="IPR050151">
    <property type="entry name" value="Class-I_Pyr_Nuc-Dis_Oxidored"/>
</dbReference>
<dbReference type="Gene3D" id="3.30.390.30">
    <property type="match status" value="1"/>
</dbReference>
<evidence type="ECO:0000256" key="14">
    <source>
        <dbReference type="PIRSR" id="PIRSR000350-3"/>
    </source>
</evidence>
<feature type="domain" description="FAD/NAD(P)-binding" evidence="18">
    <location>
        <begin position="4"/>
        <end position="317"/>
    </location>
</feature>
<evidence type="ECO:0000256" key="5">
    <source>
        <dbReference type="ARBA" id="ARBA00022490"/>
    </source>
</evidence>
<dbReference type="AlphaFoldDB" id="A0A7G9GFX7"/>
<keyword evidence="11 16" id="KW-0676">Redox-active center</keyword>
<dbReference type="GO" id="GO:0005737">
    <property type="term" value="C:cytoplasm"/>
    <property type="evidence" value="ECO:0007669"/>
    <property type="project" value="UniProtKB-SubCell"/>
</dbReference>
<feature type="binding site" evidence="14">
    <location>
        <position position="262"/>
    </location>
    <ligand>
        <name>NAD(+)</name>
        <dbReference type="ChEBI" id="CHEBI:57540"/>
    </ligand>
</feature>
<dbReference type="InterPro" id="IPR001100">
    <property type="entry name" value="Pyr_nuc-diS_OxRdtase"/>
</dbReference>
<feature type="binding site" evidence="14">
    <location>
        <position position="50"/>
    </location>
    <ligand>
        <name>FAD</name>
        <dbReference type="ChEBI" id="CHEBI:57692"/>
    </ligand>
</feature>
<dbReference type="PROSITE" id="PS00076">
    <property type="entry name" value="PYRIDINE_REDOX_1"/>
    <property type="match status" value="1"/>
</dbReference>
<evidence type="ECO:0000256" key="15">
    <source>
        <dbReference type="PIRSR" id="PIRSR000350-4"/>
    </source>
</evidence>
<organism evidence="19 20">
    <name type="scientific">Wansuia hejianensis</name>
    <dbReference type="NCBI Taxonomy" id="2763667"/>
    <lineage>
        <taxon>Bacteria</taxon>
        <taxon>Bacillati</taxon>
        <taxon>Bacillota</taxon>
        <taxon>Clostridia</taxon>
        <taxon>Lachnospirales</taxon>
        <taxon>Lachnospiraceae</taxon>
        <taxon>Wansuia</taxon>
    </lineage>
</organism>
<dbReference type="PRINTS" id="PR00411">
    <property type="entry name" value="PNDRDTASEI"/>
</dbReference>
<feature type="active site" description="Proton acceptor" evidence="13">
    <location>
        <position position="436"/>
    </location>
</feature>
<dbReference type="EMBL" id="CP060635">
    <property type="protein sequence ID" value="QNM09709.1"/>
    <property type="molecule type" value="Genomic_DNA"/>
</dbReference>
<evidence type="ECO:0000256" key="3">
    <source>
        <dbReference type="ARBA" id="ARBA00012608"/>
    </source>
</evidence>
<keyword evidence="8 16" id="KW-0560">Oxidoreductase</keyword>
<keyword evidence="10" id="KW-1015">Disulfide bond</keyword>
<evidence type="ECO:0000256" key="9">
    <source>
        <dbReference type="ARBA" id="ARBA00023027"/>
    </source>
</evidence>
<keyword evidence="20" id="KW-1185">Reference proteome</keyword>
<protein>
    <recommendedName>
        <fullName evidence="4 16">Dihydrolipoyl dehydrogenase</fullName>
        <ecNumber evidence="3 16">1.8.1.4</ecNumber>
    </recommendedName>
</protein>